<dbReference type="EMBL" id="CACVKT020000743">
    <property type="protein sequence ID" value="CAC5362490.1"/>
    <property type="molecule type" value="Genomic_DNA"/>
</dbReference>
<evidence type="ECO:0000256" key="4">
    <source>
        <dbReference type="ARBA" id="ARBA00023136"/>
    </source>
</evidence>
<feature type="transmembrane region" description="Helical" evidence="5">
    <location>
        <begin position="126"/>
        <end position="145"/>
    </location>
</feature>
<gene>
    <name evidence="6" type="ORF">MCOR_4232</name>
</gene>
<keyword evidence="4 5" id="KW-0472">Membrane</keyword>
<feature type="transmembrane region" description="Helical" evidence="5">
    <location>
        <begin position="190"/>
        <end position="211"/>
    </location>
</feature>
<feature type="transmembrane region" description="Helical" evidence="5">
    <location>
        <begin position="59"/>
        <end position="79"/>
    </location>
</feature>
<dbReference type="Gene3D" id="1.20.1250.20">
    <property type="entry name" value="MFS general substrate transporter like domains"/>
    <property type="match status" value="2"/>
</dbReference>
<evidence type="ECO:0000313" key="7">
    <source>
        <dbReference type="Proteomes" id="UP000507470"/>
    </source>
</evidence>
<evidence type="ECO:0000256" key="1">
    <source>
        <dbReference type="ARBA" id="ARBA00004141"/>
    </source>
</evidence>
<feature type="transmembrane region" description="Helical" evidence="5">
    <location>
        <begin position="353"/>
        <end position="378"/>
    </location>
</feature>
<dbReference type="GO" id="GO:0022857">
    <property type="term" value="F:transmembrane transporter activity"/>
    <property type="evidence" value="ECO:0007669"/>
    <property type="project" value="InterPro"/>
</dbReference>
<keyword evidence="3 5" id="KW-1133">Transmembrane helix</keyword>
<dbReference type="SUPFAM" id="SSF103473">
    <property type="entry name" value="MFS general substrate transporter"/>
    <property type="match status" value="1"/>
</dbReference>
<evidence type="ECO:0000256" key="5">
    <source>
        <dbReference type="SAM" id="Phobius"/>
    </source>
</evidence>
<protein>
    <submittedName>
        <fullName evidence="6">DIRC2</fullName>
    </submittedName>
</protein>
<comment type="subcellular location">
    <subcellularLocation>
        <location evidence="1">Membrane</location>
        <topology evidence="1">Multi-pass membrane protein</topology>
    </subcellularLocation>
</comment>
<dbReference type="Proteomes" id="UP000507470">
    <property type="component" value="Unassembled WGS sequence"/>
</dbReference>
<sequence>MDIQKESLVKNDENQAVYDSAYAHQEVSIVVKDDGTPDVTVVNKTKTQTQETKVYKRRWYVLLVFSFVAMMQGGLWNTWGPIAASSEEAFNWTDGDIALYANWGPIAYLIATFPFAWLIDTKGLRSATLIAAVMVAAGACVRCITDNPDYVKWTVNIGQLLNGLAGPVAMGVPPALSARWFPVNERTTSTAISAILNSLGVGISFIIGPYFVPDKQDTNNATAYNARNVKFWMICLTYGVSLGVYNCWLSVLDVILKPHGISEDEAGWLGFYSLVAGCIVTLAVAKFADIFAKHMRLFLLVLYIGGCGSLVWFTFLLLRTIHSSTVQLYMSIILLAMFLGSTSPLYFEMACEATYPVAEGITNLVLTLVNNIGGLIFLGVQMVPHIGTRWENWCLLGAIAACIPVLVFLKENYNRLEIDETEINLDSN</sequence>
<feature type="transmembrane region" description="Helical" evidence="5">
    <location>
        <begin position="231"/>
        <end position="256"/>
    </location>
</feature>
<keyword evidence="7" id="KW-1185">Reference proteome</keyword>
<dbReference type="InterPro" id="IPR049680">
    <property type="entry name" value="FLVCR1-2_SLC49-like"/>
</dbReference>
<feature type="transmembrane region" description="Helical" evidence="5">
    <location>
        <begin position="390"/>
        <end position="409"/>
    </location>
</feature>
<dbReference type="OrthoDB" id="422206at2759"/>
<dbReference type="PANTHER" id="PTHR10924">
    <property type="entry name" value="MAJOR FACILITATOR SUPERFAMILY PROTEIN-RELATED"/>
    <property type="match status" value="1"/>
</dbReference>
<feature type="transmembrane region" description="Helical" evidence="5">
    <location>
        <begin position="328"/>
        <end position="347"/>
    </location>
</feature>
<dbReference type="GO" id="GO:0016020">
    <property type="term" value="C:membrane"/>
    <property type="evidence" value="ECO:0007669"/>
    <property type="project" value="UniProtKB-SubCell"/>
</dbReference>
<feature type="transmembrane region" description="Helical" evidence="5">
    <location>
        <begin position="297"/>
        <end position="316"/>
    </location>
</feature>
<accession>A0A6J8A7J3</accession>
<proteinExistence type="predicted"/>
<evidence type="ECO:0000256" key="2">
    <source>
        <dbReference type="ARBA" id="ARBA00022692"/>
    </source>
</evidence>
<organism evidence="6 7">
    <name type="scientific">Mytilus coruscus</name>
    <name type="common">Sea mussel</name>
    <dbReference type="NCBI Taxonomy" id="42192"/>
    <lineage>
        <taxon>Eukaryota</taxon>
        <taxon>Metazoa</taxon>
        <taxon>Spiralia</taxon>
        <taxon>Lophotrochozoa</taxon>
        <taxon>Mollusca</taxon>
        <taxon>Bivalvia</taxon>
        <taxon>Autobranchia</taxon>
        <taxon>Pteriomorphia</taxon>
        <taxon>Mytilida</taxon>
        <taxon>Mytiloidea</taxon>
        <taxon>Mytilidae</taxon>
        <taxon>Mytilinae</taxon>
        <taxon>Mytilus</taxon>
    </lineage>
</organism>
<dbReference type="PANTHER" id="PTHR10924:SF27">
    <property type="entry name" value="SOLUTE CARRIER FAMILY 49 MEMBER 4"/>
    <property type="match status" value="1"/>
</dbReference>
<name>A0A6J8A7J3_MYTCO</name>
<reference evidence="6 7" key="1">
    <citation type="submission" date="2020-06" db="EMBL/GenBank/DDBJ databases">
        <authorList>
            <person name="Li R."/>
            <person name="Bekaert M."/>
        </authorList>
    </citation>
    <scope>NUCLEOTIDE SEQUENCE [LARGE SCALE GENOMIC DNA]</scope>
    <source>
        <strain evidence="7">wild</strain>
    </source>
</reference>
<evidence type="ECO:0000256" key="3">
    <source>
        <dbReference type="ARBA" id="ARBA00022989"/>
    </source>
</evidence>
<evidence type="ECO:0000313" key="6">
    <source>
        <dbReference type="EMBL" id="CAC5362490.1"/>
    </source>
</evidence>
<dbReference type="AlphaFoldDB" id="A0A6J8A7J3"/>
<feature type="transmembrane region" description="Helical" evidence="5">
    <location>
        <begin position="99"/>
        <end position="119"/>
    </location>
</feature>
<keyword evidence="2 5" id="KW-0812">Transmembrane</keyword>
<dbReference type="Pfam" id="PF07690">
    <property type="entry name" value="MFS_1"/>
    <property type="match status" value="1"/>
</dbReference>
<feature type="transmembrane region" description="Helical" evidence="5">
    <location>
        <begin position="268"/>
        <end position="285"/>
    </location>
</feature>
<dbReference type="InterPro" id="IPR011701">
    <property type="entry name" value="MFS"/>
</dbReference>
<dbReference type="InterPro" id="IPR036259">
    <property type="entry name" value="MFS_trans_sf"/>
</dbReference>